<evidence type="ECO:0000313" key="3">
    <source>
        <dbReference type="Proteomes" id="UP001596513"/>
    </source>
</evidence>
<feature type="region of interest" description="Disordered" evidence="1">
    <location>
        <begin position="1"/>
        <end position="98"/>
    </location>
</feature>
<evidence type="ECO:0000313" key="2">
    <source>
        <dbReference type="EMBL" id="MFC7666075.1"/>
    </source>
</evidence>
<dbReference type="Proteomes" id="UP001596513">
    <property type="component" value="Unassembled WGS sequence"/>
</dbReference>
<name>A0ABW2TXX7_9BACT</name>
<feature type="compositionally biased region" description="Basic and acidic residues" evidence="1">
    <location>
        <begin position="1"/>
        <end position="14"/>
    </location>
</feature>
<proteinExistence type="predicted"/>
<reference evidence="3" key="1">
    <citation type="journal article" date="2019" name="Int. J. Syst. Evol. Microbiol.">
        <title>The Global Catalogue of Microorganisms (GCM) 10K type strain sequencing project: providing services to taxonomists for standard genome sequencing and annotation.</title>
        <authorList>
            <consortium name="The Broad Institute Genomics Platform"/>
            <consortium name="The Broad Institute Genome Sequencing Center for Infectious Disease"/>
            <person name="Wu L."/>
            <person name="Ma J."/>
        </authorList>
    </citation>
    <scope>NUCLEOTIDE SEQUENCE [LARGE SCALE GENOMIC DNA]</scope>
    <source>
        <strain evidence="3">JCM 19635</strain>
    </source>
</reference>
<organism evidence="2 3">
    <name type="scientific">Hymenobacter humi</name>
    <dbReference type="NCBI Taxonomy" id="1411620"/>
    <lineage>
        <taxon>Bacteria</taxon>
        <taxon>Pseudomonadati</taxon>
        <taxon>Bacteroidota</taxon>
        <taxon>Cytophagia</taxon>
        <taxon>Cytophagales</taxon>
        <taxon>Hymenobacteraceae</taxon>
        <taxon>Hymenobacter</taxon>
    </lineage>
</organism>
<keyword evidence="3" id="KW-1185">Reference proteome</keyword>
<gene>
    <name evidence="2" type="ORF">ACFQT0_00470</name>
</gene>
<feature type="compositionally biased region" description="Polar residues" evidence="1">
    <location>
        <begin position="32"/>
        <end position="59"/>
    </location>
</feature>
<dbReference type="RefSeq" id="WP_380199463.1">
    <property type="nucleotide sequence ID" value="NZ_JBHTEK010000001.1"/>
</dbReference>
<sequence length="98" mass="10775">MTDKKNPIQNEEKPSVVPFENEQHKKTKTPKVDSSTNQNVNQNHITEQGNETKGNTPGGNFNEVRHTQANKPRSNPQGNAPMSIDATNAKKGPGRKAD</sequence>
<accession>A0ABW2TXX7</accession>
<protein>
    <submittedName>
        <fullName evidence="2">Uncharacterized protein</fullName>
    </submittedName>
</protein>
<dbReference type="EMBL" id="JBHTEK010000001">
    <property type="protein sequence ID" value="MFC7666075.1"/>
    <property type="molecule type" value="Genomic_DNA"/>
</dbReference>
<comment type="caution">
    <text evidence="2">The sequence shown here is derived from an EMBL/GenBank/DDBJ whole genome shotgun (WGS) entry which is preliminary data.</text>
</comment>
<evidence type="ECO:0000256" key="1">
    <source>
        <dbReference type="SAM" id="MobiDB-lite"/>
    </source>
</evidence>
<feature type="compositionally biased region" description="Polar residues" evidence="1">
    <location>
        <begin position="67"/>
        <end position="80"/>
    </location>
</feature>